<evidence type="ECO:0000313" key="2">
    <source>
        <dbReference type="EMBL" id="CAA9368120.1"/>
    </source>
</evidence>
<dbReference type="InterPro" id="IPR028098">
    <property type="entry name" value="Glyco_trans_4-like_N"/>
</dbReference>
<dbReference type="AlphaFoldDB" id="A0A6J4MTC2"/>
<dbReference type="CDD" id="cd03811">
    <property type="entry name" value="GT4_GT28_WabH-like"/>
    <property type="match status" value="1"/>
</dbReference>
<dbReference type="Gene3D" id="3.40.50.2000">
    <property type="entry name" value="Glycogen Phosphorylase B"/>
    <property type="match status" value="2"/>
</dbReference>
<evidence type="ECO:0000259" key="1">
    <source>
        <dbReference type="Pfam" id="PF13439"/>
    </source>
</evidence>
<gene>
    <name evidence="2" type="ORF">AVDCRST_MAG89-4296</name>
</gene>
<proteinExistence type="predicted"/>
<name>A0A6J4MTC2_9BACT</name>
<dbReference type="Pfam" id="PF13439">
    <property type="entry name" value="Glyco_transf_4"/>
    <property type="match status" value="1"/>
</dbReference>
<organism evidence="2">
    <name type="scientific">uncultured Gemmatimonadota bacterium</name>
    <dbReference type="NCBI Taxonomy" id="203437"/>
    <lineage>
        <taxon>Bacteria</taxon>
        <taxon>Pseudomonadati</taxon>
        <taxon>Gemmatimonadota</taxon>
        <taxon>environmental samples</taxon>
    </lineage>
</organism>
<dbReference type="GO" id="GO:0016757">
    <property type="term" value="F:glycosyltransferase activity"/>
    <property type="evidence" value="ECO:0007669"/>
    <property type="project" value="TreeGrafter"/>
</dbReference>
<dbReference type="PANTHER" id="PTHR12526:SF635">
    <property type="entry name" value="GLYCOSYL TRANSFERASE GROUP 1"/>
    <property type="match status" value="1"/>
</dbReference>
<dbReference type="Pfam" id="PF13692">
    <property type="entry name" value="Glyco_trans_1_4"/>
    <property type="match status" value="1"/>
</dbReference>
<reference evidence="2" key="1">
    <citation type="submission" date="2020-02" db="EMBL/GenBank/DDBJ databases">
        <authorList>
            <person name="Meier V. D."/>
        </authorList>
    </citation>
    <scope>NUCLEOTIDE SEQUENCE</scope>
    <source>
        <strain evidence="2">AVDCRST_MAG89</strain>
    </source>
</reference>
<accession>A0A6J4MTC2</accession>
<dbReference type="EMBL" id="CADCTV010000898">
    <property type="protein sequence ID" value="CAA9368120.1"/>
    <property type="molecule type" value="Genomic_DNA"/>
</dbReference>
<keyword evidence="2" id="KW-0808">Transferase</keyword>
<protein>
    <submittedName>
        <fullName evidence="2">Glycosyltransferase</fullName>
    </submittedName>
</protein>
<sequence>MKVAIHVDGPTIRGNERQVIRIAAGLRSRGHDVVVSCRAGGPVEAELRSRGIRTTGVRPGGDADVWNALRFVAWLRRERPDATLMTSWKRAFIGAWCARAAGLPRVVFRLGSLQSIRPGPRGWLERDALRRYDAIIAISRGVAERIVETAREVDPTRVHTVLNGIEVTPAPPAPLRAQLGLPADAVLCAAVGGMERSKGFYFLVEALASVHESVHAVLVGGGTDEQRRALEEQARALGVAGRVHLLGRRDDVPAVLAACDLFALTSRWEGMGVALLEAMAVGCPAVAADVGGTWDAVAARDGRPPAGWIVPAREAAGIAAGVREVVDALHSHPAEVAARVAEARWRIAHWFAVDRMVDEYEAVLTGKS</sequence>
<dbReference type="PANTHER" id="PTHR12526">
    <property type="entry name" value="GLYCOSYLTRANSFERASE"/>
    <property type="match status" value="1"/>
</dbReference>
<dbReference type="SUPFAM" id="SSF53756">
    <property type="entry name" value="UDP-Glycosyltransferase/glycogen phosphorylase"/>
    <property type="match status" value="1"/>
</dbReference>
<feature type="domain" description="Glycosyltransferase subfamily 4-like N-terminal" evidence="1">
    <location>
        <begin position="14"/>
        <end position="167"/>
    </location>
</feature>